<dbReference type="Proteomes" id="UP001589774">
    <property type="component" value="Unassembled WGS sequence"/>
</dbReference>
<evidence type="ECO:0000313" key="2">
    <source>
        <dbReference type="Proteomes" id="UP001589774"/>
    </source>
</evidence>
<proteinExistence type="predicted"/>
<accession>A0ABV6HGE0</accession>
<sequence length="46" mass="5305">MRTIQTKPTNYLSRKLFVMPGINNGTLRPRPKSLQNHLKNIITSPE</sequence>
<keyword evidence="2" id="KW-1185">Reference proteome</keyword>
<organism evidence="1 2">
    <name type="scientific">Olivibacter oleidegradans</name>
    <dbReference type="NCBI Taxonomy" id="760123"/>
    <lineage>
        <taxon>Bacteria</taxon>
        <taxon>Pseudomonadati</taxon>
        <taxon>Bacteroidota</taxon>
        <taxon>Sphingobacteriia</taxon>
        <taxon>Sphingobacteriales</taxon>
        <taxon>Sphingobacteriaceae</taxon>
        <taxon>Olivibacter</taxon>
    </lineage>
</organism>
<dbReference type="EMBL" id="JBHLWO010000001">
    <property type="protein sequence ID" value="MFC0317963.1"/>
    <property type="molecule type" value="Genomic_DNA"/>
</dbReference>
<dbReference type="RefSeq" id="WP_165446969.1">
    <property type="nucleotide sequence ID" value="NZ_JBHLWO010000001.1"/>
</dbReference>
<evidence type="ECO:0000313" key="1">
    <source>
        <dbReference type="EMBL" id="MFC0317963.1"/>
    </source>
</evidence>
<name>A0ABV6HGE0_9SPHI</name>
<protein>
    <submittedName>
        <fullName evidence="1">Uncharacterized protein</fullName>
    </submittedName>
</protein>
<comment type="caution">
    <text evidence="1">The sequence shown here is derived from an EMBL/GenBank/DDBJ whole genome shotgun (WGS) entry which is preliminary data.</text>
</comment>
<reference evidence="1 2" key="1">
    <citation type="submission" date="2024-09" db="EMBL/GenBank/DDBJ databases">
        <authorList>
            <person name="Sun Q."/>
            <person name="Mori K."/>
        </authorList>
    </citation>
    <scope>NUCLEOTIDE SEQUENCE [LARGE SCALE GENOMIC DNA]</scope>
    <source>
        <strain evidence="1 2">CCM 7765</strain>
    </source>
</reference>
<gene>
    <name evidence="1" type="ORF">ACFFI0_06565</name>
</gene>